<evidence type="ECO:0000256" key="9">
    <source>
        <dbReference type="ARBA" id="ARBA00023315"/>
    </source>
</evidence>
<dbReference type="OrthoDB" id="1932925at2759"/>
<dbReference type="EMBL" id="JAFDVH010000021">
    <property type="protein sequence ID" value="KAG7458185.1"/>
    <property type="molecule type" value="Genomic_DNA"/>
</dbReference>
<feature type="region of interest" description="Disordered" evidence="18">
    <location>
        <begin position="411"/>
        <end position="430"/>
    </location>
</feature>
<evidence type="ECO:0000256" key="4">
    <source>
        <dbReference type="ARBA" id="ARBA00022692"/>
    </source>
</evidence>
<evidence type="ECO:0000256" key="2">
    <source>
        <dbReference type="ARBA" id="ARBA00010666"/>
    </source>
</evidence>
<evidence type="ECO:0000256" key="3">
    <source>
        <dbReference type="ARBA" id="ARBA00022679"/>
    </source>
</evidence>
<keyword evidence="4 19" id="KW-0812">Transmembrane</keyword>
<comment type="catalytic activity">
    <reaction evidence="10">
        <text>a ganglioside GD3 (d18:1(4E)) + acetyl-CoA = a ganglioside Ac-O-7-GD3(d18:1(4E)) + CoA</text>
        <dbReference type="Rhea" id="RHEA:79499"/>
        <dbReference type="ChEBI" id="CHEBI:57287"/>
        <dbReference type="ChEBI" id="CHEBI:57288"/>
        <dbReference type="ChEBI" id="CHEBI:78436"/>
        <dbReference type="ChEBI" id="CHEBI:228242"/>
    </reaction>
    <physiologicalReaction direction="left-to-right" evidence="10">
        <dbReference type="Rhea" id="RHEA:79500"/>
    </physiologicalReaction>
</comment>
<reference evidence="20" key="1">
    <citation type="submission" date="2021-01" db="EMBL/GenBank/DDBJ databases">
        <authorList>
            <person name="Zahm M."/>
            <person name="Roques C."/>
            <person name="Cabau C."/>
            <person name="Klopp C."/>
            <person name="Donnadieu C."/>
            <person name="Jouanno E."/>
            <person name="Lampietro C."/>
            <person name="Louis A."/>
            <person name="Herpin A."/>
            <person name="Echchiki A."/>
            <person name="Berthelot C."/>
            <person name="Parey E."/>
            <person name="Roest-Crollius H."/>
            <person name="Braasch I."/>
            <person name="Postlethwait J."/>
            <person name="Bobe J."/>
            <person name="Montfort J."/>
            <person name="Bouchez O."/>
            <person name="Begum T."/>
            <person name="Mejri S."/>
            <person name="Adams A."/>
            <person name="Chen W.-J."/>
            <person name="Guiguen Y."/>
        </authorList>
    </citation>
    <scope>NUCLEOTIDE SEQUENCE</scope>
    <source>
        <strain evidence="20">YG-15Mar2019-1</strain>
        <tissue evidence="20">Brain</tissue>
    </source>
</reference>
<keyword evidence="8" id="KW-0325">Glycoprotein</keyword>
<comment type="subcellular location">
    <subcellularLocation>
        <location evidence="1">Golgi apparatus membrane</location>
        <topology evidence="1">Multi-pass membrane protein</topology>
    </subcellularLocation>
</comment>
<comment type="similarity">
    <text evidence="2">Belongs to the PC-esterase family. CASD1 subfamily.</text>
</comment>
<evidence type="ECO:0000256" key="7">
    <source>
        <dbReference type="ARBA" id="ARBA00023136"/>
    </source>
</evidence>
<organism evidence="20 21">
    <name type="scientific">Megalops atlanticus</name>
    <name type="common">Tarpon</name>
    <name type="synonym">Clupea gigantea</name>
    <dbReference type="NCBI Taxonomy" id="7932"/>
    <lineage>
        <taxon>Eukaryota</taxon>
        <taxon>Metazoa</taxon>
        <taxon>Chordata</taxon>
        <taxon>Craniata</taxon>
        <taxon>Vertebrata</taxon>
        <taxon>Euteleostomi</taxon>
        <taxon>Actinopterygii</taxon>
        <taxon>Neopterygii</taxon>
        <taxon>Teleostei</taxon>
        <taxon>Elopiformes</taxon>
        <taxon>Megalopidae</taxon>
        <taxon>Megalops</taxon>
    </lineage>
</organism>
<protein>
    <recommendedName>
        <fullName evidence="14">N-acetylneuraminate (7)9-O-acetyltransferase</fullName>
        <ecNumber evidence="13">2.3.1.45</ecNumber>
    </recommendedName>
    <alternativeName>
        <fullName evidence="15">CAS1 domain-containing protein 1</fullName>
    </alternativeName>
    <alternativeName>
        <fullName evidence="17">CAS1 protein</fullName>
    </alternativeName>
    <alternativeName>
        <fullName evidence="16">Sialate O-acetyltransferase</fullName>
    </alternativeName>
</protein>
<evidence type="ECO:0000256" key="13">
    <source>
        <dbReference type="ARBA" id="ARBA00067062"/>
    </source>
</evidence>
<evidence type="ECO:0000256" key="10">
    <source>
        <dbReference type="ARBA" id="ARBA00050175"/>
    </source>
</evidence>
<evidence type="ECO:0000256" key="16">
    <source>
        <dbReference type="ARBA" id="ARBA00080552"/>
    </source>
</evidence>
<gene>
    <name evidence="20" type="ORF">MATL_G00235460</name>
</gene>
<dbReference type="InterPro" id="IPR036514">
    <property type="entry name" value="SGNH_hydro_sf"/>
</dbReference>
<keyword evidence="3" id="KW-0808">Transferase</keyword>
<accession>A0A9D3PE46</accession>
<evidence type="ECO:0000256" key="5">
    <source>
        <dbReference type="ARBA" id="ARBA00022989"/>
    </source>
</evidence>
<dbReference type="GO" id="GO:0000139">
    <property type="term" value="C:Golgi membrane"/>
    <property type="evidence" value="ECO:0007669"/>
    <property type="project" value="UniProtKB-SubCell"/>
</dbReference>
<evidence type="ECO:0000313" key="20">
    <source>
        <dbReference type="EMBL" id="KAG7458185.1"/>
    </source>
</evidence>
<evidence type="ECO:0000256" key="17">
    <source>
        <dbReference type="ARBA" id="ARBA00082364"/>
    </source>
</evidence>
<keyword evidence="5 19" id="KW-1133">Transmembrane helix</keyword>
<dbReference type="AlphaFoldDB" id="A0A9D3PE46"/>
<dbReference type="Gene3D" id="3.40.50.1110">
    <property type="entry name" value="SGNH hydrolase"/>
    <property type="match status" value="1"/>
</dbReference>
<evidence type="ECO:0000256" key="12">
    <source>
        <dbReference type="ARBA" id="ARBA00051271"/>
    </source>
</evidence>
<evidence type="ECO:0000256" key="6">
    <source>
        <dbReference type="ARBA" id="ARBA00023034"/>
    </source>
</evidence>
<evidence type="ECO:0000256" key="8">
    <source>
        <dbReference type="ARBA" id="ARBA00023180"/>
    </source>
</evidence>
<comment type="catalytic activity">
    <reaction evidence="11">
        <text>CMP-N-acetyl-beta-neuraminate + acetyl-CoA = CMP-N-acetyl-7-O-acetyl-beta-neuraminate + CoA</text>
        <dbReference type="Rhea" id="RHEA:79555"/>
        <dbReference type="ChEBI" id="CHEBI:57287"/>
        <dbReference type="ChEBI" id="CHEBI:57288"/>
        <dbReference type="ChEBI" id="CHEBI:57812"/>
        <dbReference type="ChEBI" id="CHEBI:229976"/>
    </reaction>
    <physiologicalReaction direction="left-to-right" evidence="11">
        <dbReference type="Rhea" id="RHEA:79556"/>
    </physiologicalReaction>
</comment>
<evidence type="ECO:0000256" key="15">
    <source>
        <dbReference type="ARBA" id="ARBA00078650"/>
    </source>
</evidence>
<dbReference type="FunFam" id="3.40.50.1110:FF:000050">
    <property type="entry name" value="N-acetylneuraminate 9-O-acetyltransferase"/>
    <property type="match status" value="1"/>
</dbReference>
<comment type="catalytic activity">
    <reaction evidence="12">
        <text>CMP-N-acetyl-beta-neuraminate + acetyl-CoA = CMP-N-acetyl-9-O-acetyl-beta-neuraminate + CoA</text>
        <dbReference type="Rhea" id="RHEA:81827"/>
        <dbReference type="ChEBI" id="CHEBI:57287"/>
        <dbReference type="ChEBI" id="CHEBI:57288"/>
        <dbReference type="ChEBI" id="CHEBI:57812"/>
        <dbReference type="ChEBI" id="CHEBI:229947"/>
        <dbReference type="EC" id="2.3.1.45"/>
    </reaction>
    <physiologicalReaction direction="left-to-right" evidence="12">
        <dbReference type="Rhea" id="RHEA:81828"/>
    </physiologicalReaction>
</comment>
<keyword evidence="21" id="KW-1185">Reference proteome</keyword>
<proteinExistence type="inferred from homology"/>
<comment type="caution">
    <text evidence="20">The sequence shown here is derived from an EMBL/GenBank/DDBJ whole genome shotgun (WGS) entry which is preliminary data.</text>
</comment>
<evidence type="ECO:0000256" key="18">
    <source>
        <dbReference type="SAM" id="MobiDB-lite"/>
    </source>
</evidence>
<keyword evidence="6" id="KW-0333">Golgi apparatus</keyword>
<evidence type="ECO:0000256" key="19">
    <source>
        <dbReference type="SAM" id="Phobius"/>
    </source>
</evidence>
<feature type="transmembrane region" description="Helical" evidence="19">
    <location>
        <begin position="379"/>
        <end position="401"/>
    </location>
</feature>
<dbReference type="EC" id="2.3.1.45" evidence="13"/>
<evidence type="ECO:0000256" key="11">
    <source>
        <dbReference type="ARBA" id="ARBA00050437"/>
    </source>
</evidence>
<name>A0A9D3PE46_MEGAT</name>
<keyword evidence="9" id="KW-0012">Acyltransferase</keyword>
<dbReference type="SUPFAM" id="SSF52266">
    <property type="entry name" value="SGNH hydrolase"/>
    <property type="match status" value="1"/>
</dbReference>
<dbReference type="Proteomes" id="UP001046870">
    <property type="component" value="Chromosome 21"/>
</dbReference>
<evidence type="ECO:0000256" key="14">
    <source>
        <dbReference type="ARBA" id="ARBA00074770"/>
    </source>
</evidence>
<dbReference type="GO" id="GO:0047186">
    <property type="term" value="F:N-acetylneuraminate 9-O-acetyltransferase activity"/>
    <property type="evidence" value="ECO:0007669"/>
    <property type="project" value="UniProtKB-EC"/>
</dbReference>
<keyword evidence="7 19" id="KW-0472">Membrane</keyword>
<evidence type="ECO:0000256" key="1">
    <source>
        <dbReference type="ARBA" id="ARBA00004653"/>
    </source>
</evidence>
<evidence type="ECO:0000313" key="21">
    <source>
        <dbReference type="Proteomes" id="UP001046870"/>
    </source>
</evidence>
<sequence length="430" mass="46927">MEETEILIPASGSPVTEAATALGAASAGGEPSMHPAEAERRSVSAPALSLLYPSAAARLSACCHGGAKMAVLAYSLGKREINQYFSVKNAKLVSLVAVILLTVFHTVSRYYGGGDTCDWLLSSGRFLGEGVWQPNGCMMHRYKSVEAKNCLVQKRVAFVGDSRIRQLFYSYIKIINPDVREDGNKHENIPFEDRSSSLNVDFLWYAEVNDSMKERLVAWTEDTTVKPDVIILGAATWSIKLHGGSAESLLQYKSNLTAIVRFLEKLAEDSDVYWVLQDPVNEDMLSDNRKMITNQQIDLYNDAAVSTLNGSKRNGRAQVKILGASRHAAAETIGESVDGLHLPESTRNVGAMVLMNSVCNKVLKPIDGSCCSPLPPTNVLQKLTALVFLAAMVAFAALYVLGYNRHRKSKLASDVESGEEKKPRPGRRAA</sequence>